<dbReference type="Pfam" id="PF05299">
    <property type="entry name" value="Peptidase_M61"/>
    <property type="match status" value="1"/>
</dbReference>
<keyword evidence="3" id="KW-0645">Protease</keyword>
<evidence type="ECO:0000259" key="2">
    <source>
        <dbReference type="Pfam" id="PF17899"/>
    </source>
</evidence>
<evidence type="ECO:0000313" key="3">
    <source>
        <dbReference type="EMBL" id="SIQ22700.1"/>
    </source>
</evidence>
<gene>
    <name evidence="3" type="ORF">SAMN05421797_1011103</name>
</gene>
<dbReference type="Pfam" id="PF17899">
    <property type="entry name" value="Peptidase_M61_N"/>
    <property type="match status" value="1"/>
</dbReference>
<dbReference type="STRING" id="228959.SAMN05421797_1011103"/>
<dbReference type="AlphaFoldDB" id="A0A1N6R1B6"/>
<evidence type="ECO:0000313" key="4">
    <source>
        <dbReference type="Proteomes" id="UP000186953"/>
    </source>
</evidence>
<keyword evidence="3" id="KW-0482">Metalloprotease</keyword>
<reference evidence="4" key="1">
    <citation type="submission" date="2017-01" db="EMBL/GenBank/DDBJ databases">
        <authorList>
            <person name="Varghese N."/>
            <person name="Submissions S."/>
        </authorList>
    </citation>
    <scope>NUCLEOTIDE SEQUENCE [LARGE SCALE GENOMIC DNA]</scope>
    <source>
        <strain evidence="4">DSM 15366</strain>
    </source>
</reference>
<feature type="domain" description="Peptidase M61 catalytic" evidence="1">
    <location>
        <begin position="314"/>
        <end position="421"/>
    </location>
</feature>
<dbReference type="EMBL" id="FTMA01000001">
    <property type="protein sequence ID" value="SIQ22700.1"/>
    <property type="molecule type" value="Genomic_DNA"/>
</dbReference>
<feature type="domain" description="Peptidase M61 N-terminal" evidence="2">
    <location>
        <begin position="38"/>
        <end position="217"/>
    </location>
</feature>
<dbReference type="SUPFAM" id="SSF55486">
    <property type="entry name" value="Metalloproteases ('zincins'), catalytic domain"/>
    <property type="match status" value="1"/>
</dbReference>
<dbReference type="Proteomes" id="UP000186953">
    <property type="component" value="Unassembled WGS sequence"/>
</dbReference>
<organism evidence="3 4">
    <name type="scientific">Maribacter ulvicola</name>
    <dbReference type="NCBI Taxonomy" id="228959"/>
    <lineage>
        <taxon>Bacteria</taxon>
        <taxon>Pseudomonadati</taxon>
        <taxon>Bacteroidota</taxon>
        <taxon>Flavobacteriia</taxon>
        <taxon>Flavobacteriales</taxon>
        <taxon>Flavobacteriaceae</taxon>
        <taxon>Maribacter</taxon>
    </lineage>
</organism>
<accession>A0A1N6R1B6</accession>
<keyword evidence="3" id="KW-0378">Hydrolase</keyword>
<dbReference type="InterPro" id="IPR007963">
    <property type="entry name" value="Peptidase_M61_catalytic"/>
</dbReference>
<proteinExistence type="predicted"/>
<dbReference type="InterPro" id="IPR040756">
    <property type="entry name" value="Peptidase_M61_N"/>
</dbReference>
<dbReference type="Gene3D" id="1.10.390.10">
    <property type="entry name" value="Neutral Protease Domain 2"/>
    <property type="match status" value="1"/>
</dbReference>
<protein>
    <submittedName>
        <fullName evidence="3">Predicted metalloprotease, contains C-terminal PDZ domain</fullName>
    </submittedName>
</protein>
<sequence>MKFFMKKNVLIFAYALVLYGCGAGKSLLSVESSPIVTSIDLVNVVDDKVQVGINPGAFTSATVIFRIPKTVPGTYSSDNYGKYVEDFEALDYKGNVLSTTKLDDNSWSITNAELLDRVQYWVNDTYDTENDVADAVFSPAGTNIAKGSNFMLNLHGFVGYFEGFKEVPYAIQIKKPADLVATTTLASDTNSKQELLWDAFIANRYFEVIDNPIMYAKPNRESFEINGITVTLSLFSPNNVYKASDLKEKMLAMMGAQKRFLGDVDSTKEYNILLYLSDINVPDAQGFGALEHHTSTVVVLPEAMDIGRLEQAMVDVVSHEFFHIVTPLSVHSKEVQYFDFNDPKMSAHLWMYEGTTEYFANLFQIQQGLISEEDFYERMLTKITNSKFYDDSMSFTVMSKNILNQPYEPNYANVYEKGALINMCLDIILREKSGGEKSMLWLMKELSKKYGTDVPFEDEALFDEIVSMTYPEVDAFFKDHVIGVTPIDYNLYFAKVGLATKEVEESTGYFFDGQVPFVDVDVKNDSAVFIRKNMELNSFFEDLNLKGGDIFKSINGQDINLETFRTIIGESFTWTPETVINVTIERDNEVISIEGPVGQPLKKVNRIVPLQGATEQTVKLRNAWLKN</sequence>
<keyword evidence="4" id="KW-1185">Reference proteome</keyword>
<dbReference type="Gene3D" id="2.60.40.3650">
    <property type="match status" value="1"/>
</dbReference>
<dbReference type="GO" id="GO:0006508">
    <property type="term" value="P:proteolysis"/>
    <property type="evidence" value="ECO:0007669"/>
    <property type="project" value="UniProtKB-KW"/>
</dbReference>
<dbReference type="GO" id="GO:0008237">
    <property type="term" value="F:metallopeptidase activity"/>
    <property type="evidence" value="ECO:0007669"/>
    <property type="project" value="UniProtKB-KW"/>
</dbReference>
<name>A0A1N6R1B6_9FLAO</name>
<dbReference type="InterPro" id="IPR027268">
    <property type="entry name" value="Peptidase_M4/M1_CTD_sf"/>
</dbReference>
<dbReference type="PROSITE" id="PS51257">
    <property type="entry name" value="PROKAR_LIPOPROTEIN"/>
    <property type="match status" value="1"/>
</dbReference>
<evidence type="ECO:0000259" key="1">
    <source>
        <dbReference type="Pfam" id="PF05299"/>
    </source>
</evidence>